<name>A0AAD7YYZ4_MYTSE</name>
<dbReference type="InterPro" id="IPR000832">
    <property type="entry name" value="GPCR_2_secretin-like"/>
</dbReference>
<comment type="subcellular location">
    <subcellularLocation>
        <location evidence="1">Membrane</location>
        <topology evidence="1">Multi-pass membrane protein</topology>
    </subcellularLocation>
</comment>
<feature type="transmembrane region" description="Helical" evidence="5">
    <location>
        <begin position="316"/>
        <end position="338"/>
    </location>
</feature>
<proteinExistence type="predicted"/>
<dbReference type="PANTHER" id="PTHR47154:SF2">
    <property type="entry name" value="G-PROTEIN COUPLED RECEPTOR MTH-RELATED"/>
    <property type="match status" value="1"/>
</dbReference>
<feature type="transmembrane region" description="Helical" evidence="5">
    <location>
        <begin position="211"/>
        <end position="235"/>
    </location>
</feature>
<sequence length="423" mass="48994">MKIFDEDINLTGKSFEDLFTLIPMELINKTLPKDFIDVSTPELGYRVNLTESGDLILEFPNAFYRWSKRPPEQYCIDSRNGSDPRFWTIPPTDGQACSSKNSDKYLVYATAASCFFIFLVLVVYLMLPELQNLRGLILMAYLFSLMVAFLLLVVNQNTSFDTGCIGFASGIYFFFLAAFCWMSVMSFDMWSTFRNNYTVSRHRRREELCKFFKYSLYAWGVPLLMTIFMNVVNAYKHDMKDLPWFITPRIPEYGCFLHGGVKLLYLYVPMLILIICNWVFYLMTAFHIWRSHSNSAVLDSDAAGQKQAHRDQKQMLMVYLKLSVVMGLTWLLEVISFIYCGSGPSETVWIISDAYNSLIGLLMFLIFVCKKKILRKLYVRCGFRKVRWLSNITERSKLDSSQDDISLQCKMSSQPNGLYSSAN</sequence>
<dbReference type="AlphaFoldDB" id="A0AAD7YYZ4"/>
<dbReference type="Proteomes" id="UP001231518">
    <property type="component" value="Chromosome 16"/>
</dbReference>
<feature type="domain" description="G-protein coupled receptors family 2 profile 2" evidence="6">
    <location>
        <begin position="102"/>
        <end position="371"/>
    </location>
</feature>
<evidence type="ECO:0000256" key="1">
    <source>
        <dbReference type="ARBA" id="ARBA00004141"/>
    </source>
</evidence>
<dbReference type="InterPro" id="IPR051384">
    <property type="entry name" value="Mth_GPCR"/>
</dbReference>
<keyword evidence="2 5" id="KW-0812">Transmembrane</keyword>
<evidence type="ECO:0000313" key="7">
    <source>
        <dbReference type="EMBL" id="KAJ8731198.1"/>
    </source>
</evidence>
<evidence type="ECO:0000256" key="3">
    <source>
        <dbReference type="ARBA" id="ARBA00022989"/>
    </source>
</evidence>
<dbReference type="InterPro" id="IPR017981">
    <property type="entry name" value="GPCR_2-like_7TM"/>
</dbReference>
<evidence type="ECO:0000256" key="5">
    <source>
        <dbReference type="SAM" id="Phobius"/>
    </source>
</evidence>
<evidence type="ECO:0000256" key="4">
    <source>
        <dbReference type="ARBA" id="ARBA00023136"/>
    </source>
</evidence>
<keyword evidence="8" id="KW-1185">Reference proteome</keyword>
<gene>
    <name evidence="7" type="ORF">PYW07_004362</name>
</gene>
<evidence type="ECO:0000256" key="2">
    <source>
        <dbReference type="ARBA" id="ARBA00022692"/>
    </source>
</evidence>
<dbReference type="GO" id="GO:0008528">
    <property type="term" value="F:G protein-coupled peptide receptor activity"/>
    <property type="evidence" value="ECO:0007669"/>
    <property type="project" value="TreeGrafter"/>
</dbReference>
<accession>A0AAD7YYZ4</accession>
<dbReference type="Gene3D" id="1.20.1070.10">
    <property type="entry name" value="Rhodopsin 7-helix transmembrane proteins"/>
    <property type="match status" value="1"/>
</dbReference>
<dbReference type="EMBL" id="JARGEI010000005">
    <property type="protein sequence ID" value="KAJ8731198.1"/>
    <property type="molecule type" value="Genomic_DNA"/>
</dbReference>
<dbReference type="PROSITE" id="PS50261">
    <property type="entry name" value="G_PROTEIN_RECEP_F2_4"/>
    <property type="match status" value="1"/>
</dbReference>
<keyword evidence="3 5" id="KW-1133">Transmembrane helix</keyword>
<keyword evidence="4 5" id="KW-0472">Membrane</keyword>
<feature type="transmembrane region" description="Helical" evidence="5">
    <location>
        <begin position="264"/>
        <end position="283"/>
    </location>
</feature>
<feature type="transmembrane region" description="Helical" evidence="5">
    <location>
        <begin position="136"/>
        <end position="154"/>
    </location>
</feature>
<dbReference type="CDD" id="cd15039">
    <property type="entry name" value="7tmB3_Methuselah-like"/>
    <property type="match status" value="1"/>
</dbReference>
<comment type="caution">
    <text evidence="7">The sequence shown here is derived from an EMBL/GenBank/DDBJ whole genome shotgun (WGS) entry which is preliminary data.</text>
</comment>
<evidence type="ECO:0000313" key="8">
    <source>
        <dbReference type="Proteomes" id="UP001231518"/>
    </source>
</evidence>
<organism evidence="7 8">
    <name type="scientific">Mythimna separata</name>
    <name type="common">Oriental armyworm</name>
    <name type="synonym">Pseudaletia separata</name>
    <dbReference type="NCBI Taxonomy" id="271217"/>
    <lineage>
        <taxon>Eukaryota</taxon>
        <taxon>Metazoa</taxon>
        <taxon>Ecdysozoa</taxon>
        <taxon>Arthropoda</taxon>
        <taxon>Hexapoda</taxon>
        <taxon>Insecta</taxon>
        <taxon>Pterygota</taxon>
        <taxon>Neoptera</taxon>
        <taxon>Endopterygota</taxon>
        <taxon>Lepidoptera</taxon>
        <taxon>Glossata</taxon>
        <taxon>Ditrysia</taxon>
        <taxon>Noctuoidea</taxon>
        <taxon>Noctuidae</taxon>
        <taxon>Noctuinae</taxon>
        <taxon>Hadenini</taxon>
        <taxon>Mythimna</taxon>
    </lineage>
</organism>
<dbReference type="PANTHER" id="PTHR47154">
    <property type="entry name" value="G-PROTEIN COUPLED RECEPTOR MTH-RELATED"/>
    <property type="match status" value="1"/>
</dbReference>
<dbReference type="Pfam" id="PF00002">
    <property type="entry name" value="7tm_2"/>
    <property type="match status" value="1"/>
</dbReference>
<protein>
    <recommendedName>
        <fullName evidence="6">G-protein coupled receptors family 2 profile 2 domain-containing protein</fullName>
    </recommendedName>
</protein>
<reference evidence="7" key="1">
    <citation type="submission" date="2023-03" db="EMBL/GenBank/DDBJ databases">
        <title>Chromosome-level genomes of two armyworms, Mythimna separata and Mythimna loreyi, provide insights into the biosynthesis and reception of sex pheromones.</title>
        <authorList>
            <person name="Zhao H."/>
        </authorList>
    </citation>
    <scope>NUCLEOTIDE SEQUENCE</scope>
    <source>
        <strain evidence="7">BeijingLab</strain>
        <tissue evidence="7">Pupa</tissue>
    </source>
</reference>
<feature type="transmembrane region" description="Helical" evidence="5">
    <location>
        <begin position="166"/>
        <end position="190"/>
    </location>
</feature>
<dbReference type="GO" id="GO:0005886">
    <property type="term" value="C:plasma membrane"/>
    <property type="evidence" value="ECO:0007669"/>
    <property type="project" value="TreeGrafter"/>
</dbReference>
<dbReference type="GO" id="GO:0007166">
    <property type="term" value="P:cell surface receptor signaling pathway"/>
    <property type="evidence" value="ECO:0007669"/>
    <property type="project" value="InterPro"/>
</dbReference>
<feature type="transmembrane region" description="Helical" evidence="5">
    <location>
        <begin position="105"/>
        <end position="127"/>
    </location>
</feature>
<feature type="transmembrane region" description="Helical" evidence="5">
    <location>
        <begin position="350"/>
        <end position="369"/>
    </location>
</feature>
<evidence type="ECO:0000259" key="6">
    <source>
        <dbReference type="PROSITE" id="PS50261"/>
    </source>
</evidence>